<protein>
    <submittedName>
        <fullName evidence="1">Uncharacterized protein</fullName>
    </submittedName>
</protein>
<name>A0ABT0PIB0_9GAMM</name>
<gene>
    <name evidence="1" type="ORF">M3P05_14190</name>
</gene>
<sequence length="140" mass="16172">MMNVNQENKVIRASLESVMADYPTLTDTGFLTKYNSDSRTWEEYHHKLAERREALCQAIESYRETMIWLRCIEPLPSINEEAHSYRMKHHAEHSIQRYVSNGTFIAAALTCGFQMKRCPDSSPNVWFNMSSASLGQTAVY</sequence>
<keyword evidence="2" id="KW-1185">Reference proteome</keyword>
<dbReference type="EMBL" id="JAMFLX010000020">
    <property type="protein sequence ID" value="MCL6271075.1"/>
    <property type="molecule type" value="Genomic_DNA"/>
</dbReference>
<comment type="caution">
    <text evidence="1">The sequence shown here is derived from an EMBL/GenBank/DDBJ whole genome shotgun (WGS) entry which is preliminary data.</text>
</comment>
<evidence type="ECO:0000313" key="1">
    <source>
        <dbReference type="EMBL" id="MCL6271075.1"/>
    </source>
</evidence>
<dbReference type="RefSeq" id="WP_249700412.1">
    <property type="nucleotide sequence ID" value="NZ_JAMFLX010000020.1"/>
</dbReference>
<accession>A0ABT0PIB0</accession>
<dbReference type="Proteomes" id="UP001203338">
    <property type="component" value="Unassembled WGS sequence"/>
</dbReference>
<reference evidence="1 2" key="1">
    <citation type="submission" date="2022-05" db="EMBL/GenBank/DDBJ databases">
        <authorList>
            <person name="Park J.-S."/>
        </authorList>
    </citation>
    <scope>NUCLEOTIDE SEQUENCE [LARGE SCALE GENOMIC DNA]</scope>
    <source>
        <strain evidence="1 2">2012CJ34-2</strain>
    </source>
</reference>
<organism evidence="1 2">
    <name type="scientific">Parendozoicomonas callyspongiae</name>
    <dbReference type="NCBI Taxonomy" id="2942213"/>
    <lineage>
        <taxon>Bacteria</taxon>
        <taxon>Pseudomonadati</taxon>
        <taxon>Pseudomonadota</taxon>
        <taxon>Gammaproteobacteria</taxon>
        <taxon>Oceanospirillales</taxon>
        <taxon>Endozoicomonadaceae</taxon>
        <taxon>Parendozoicomonas</taxon>
    </lineage>
</organism>
<proteinExistence type="predicted"/>
<evidence type="ECO:0000313" key="2">
    <source>
        <dbReference type="Proteomes" id="UP001203338"/>
    </source>
</evidence>